<gene>
    <name evidence="1" type="ORF">ACFOY7_13150</name>
</gene>
<evidence type="ECO:0000313" key="2">
    <source>
        <dbReference type="Proteomes" id="UP001595882"/>
    </source>
</evidence>
<dbReference type="RefSeq" id="WP_390252557.1">
    <property type="nucleotide sequence ID" value="NZ_JBHSDT010000008.1"/>
</dbReference>
<name>A0ABV8WWQ2_9BACI</name>
<keyword evidence="2" id="KW-1185">Reference proteome</keyword>
<proteinExistence type="predicted"/>
<evidence type="ECO:0000313" key="1">
    <source>
        <dbReference type="EMBL" id="MFC4404017.1"/>
    </source>
</evidence>
<dbReference type="Proteomes" id="UP001595882">
    <property type="component" value="Unassembled WGS sequence"/>
</dbReference>
<sequence>MKFSQKQQKNMFSCHHHSQRINDFAEFRKRDYQTEIAAQMDISLHSTQKNKKMQKPT</sequence>
<protein>
    <submittedName>
        <fullName evidence="1">Uncharacterized protein</fullName>
    </submittedName>
</protein>
<accession>A0ABV8WWQ2</accession>
<dbReference type="EMBL" id="JBHSDT010000008">
    <property type="protein sequence ID" value="MFC4404017.1"/>
    <property type="molecule type" value="Genomic_DNA"/>
</dbReference>
<organism evidence="1 2">
    <name type="scientific">Gracilibacillus xinjiangensis</name>
    <dbReference type="NCBI Taxonomy" id="1193282"/>
    <lineage>
        <taxon>Bacteria</taxon>
        <taxon>Bacillati</taxon>
        <taxon>Bacillota</taxon>
        <taxon>Bacilli</taxon>
        <taxon>Bacillales</taxon>
        <taxon>Bacillaceae</taxon>
        <taxon>Gracilibacillus</taxon>
    </lineage>
</organism>
<reference evidence="2" key="1">
    <citation type="journal article" date="2019" name="Int. J. Syst. Evol. Microbiol.">
        <title>The Global Catalogue of Microorganisms (GCM) 10K type strain sequencing project: providing services to taxonomists for standard genome sequencing and annotation.</title>
        <authorList>
            <consortium name="The Broad Institute Genomics Platform"/>
            <consortium name="The Broad Institute Genome Sequencing Center for Infectious Disease"/>
            <person name="Wu L."/>
            <person name="Ma J."/>
        </authorList>
    </citation>
    <scope>NUCLEOTIDE SEQUENCE [LARGE SCALE GENOMIC DNA]</scope>
    <source>
        <strain evidence="2">CCUG 37865</strain>
    </source>
</reference>
<comment type="caution">
    <text evidence="1">The sequence shown here is derived from an EMBL/GenBank/DDBJ whole genome shotgun (WGS) entry which is preliminary data.</text>
</comment>